<keyword evidence="7 10" id="KW-0274">FAD</keyword>
<evidence type="ECO:0000313" key="13">
    <source>
        <dbReference type="EMBL" id="WOH37586.1"/>
    </source>
</evidence>
<dbReference type="EMBL" id="CP136600">
    <property type="protein sequence ID" value="WOH37586.1"/>
    <property type="molecule type" value="Genomic_DNA"/>
</dbReference>
<name>A0ABZ0GP64_9GAMM</name>
<evidence type="ECO:0000256" key="7">
    <source>
        <dbReference type="ARBA" id="ARBA00022827"/>
    </source>
</evidence>
<dbReference type="NCBIfam" id="NF002481">
    <property type="entry name" value="PRK01747.1-2"/>
    <property type="match status" value="1"/>
</dbReference>
<dbReference type="InterPro" id="IPR047785">
    <property type="entry name" value="tRNA_MNMC2"/>
</dbReference>
<accession>A0ABZ0GP64</accession>
<evidence type="ECO:0000256" key="5">
    <source>
        <dbReference type="ARBA" id="ARBA00022691"/>
    </source>
</evidence>
<reference evidence="13 14" key="1">
    <citation type="submission" date="2023-09" db="EMBL/GenBank/DDBJ databases">
        <authorList>
            <person name="Qi X."/>
        </authorList>
    </citation>
    <scope>NUCLEOTIDE SEQUENCE [LARGE SCALE GENOMIC DNA]</scope>
    <source>
        <strain evidence="13 14">S1-1</strain>
    </source>
</reference>
<feature type="region of interest" description="tRNA (mnm(5)s(2)U34)-methyltransferase" evidence="10">
    <location>
        <begin position="1"/>
        <end position="250"/>
    </location>
</feature>
<evidence type="ECO:0000256" key="6">
    <source>
        <dbReference type="ARBA" id="ARBA00022694"/>
    </source>
</evidence>
<keyword evidence="2 10" id="KW-0489">Methyltransferase</keyword>
<evidence type="ECO:0000256" key="2">
    <source>
        <dbReference type="ARBA" id="ARBA00022603"/>
    </source>
</evidence>
<dbReference type="Proteomes" id="UP001301442">
    <property type="component" value="Chromosome"/>
</dbReference>
<dbReference type="InterPro" id="IPR036188">
    <property type="entry name" value="FAD/NAD-bd_sf"/>
</dbReference>
<gene>
    <name evidence="10 13" type="primary">mnmC</name>
    <name evidence="13" type="ORF">RI844_19830</name>
</gene>
<dbReference type="NCBIfam" id="TIGR03197">
    <property type="entry name" value="MnmC_Cterm"/>
    <property type="match status" value="1"/>
</dbReference>
<dbReference type="EC" id="1.5.-.-" evidence="10"/>
<dbReference type="PANTHER" id="PTHR13847">
    <property type="entry name" value="SARCOSINE DEHYDROGENASE-RELATED"/>
    <property type="match status" value="1"/>
</dbReference>
<evidence type="ECO:0000313" key="14">
    <source>
        <dbReference type="Proteomes" id="UP001301442"/>
    </source>
</evidence>
<comment type="similarity">
    <text evidence="10">In the N-terminal section; belongs to the methyltransferase superfamily. tRNA (mnm(5)s(2)U34)-methyltransferase family.</text>
</comment>
<evidence type="ECO:0000256" key="8">
    <source>
        <dbReference type="ARBA" id="ARBA00023002"/>
    </source>
</evidence>
<keyword evidence="8 10" id="KW-0560">Oxidoreductase</keyword>
<dbReference type="HAMAP" id="MF_01102">
    <property type="entry name" value="MnmC"/>
    <property type="match status" value="1"/>
</dbReference>
<proteinExistence type="inferred from homology"/>
<dbReference type="InterPro" id="IPR008471">
    <property type="entry name" value="MnmC-like_methylTransf"/>
</dbReference>
<evidence type="ECO:0000256" key="4">
    <source>
        <dbReference type="ARBA" id="ARBA00022679"/>
    </source>
</evidence>
<dbReference type="SUPFAM" id="SSF51905">
    <property type="entry name" value="FAD/NAD(P)-binding domain"/>
    <property type="match status" value="1"/>
</dbReference>
<dbReference type="Gene3D" id="3.40.50.150">
    <property type="entry name" value="Vaccinia Virus protein VP39"/>
    <property type="match status" value="1"/>
</dbReference>
<comment type="subcellular location">
    <subcellularLocation>
        <location evidence="10">Cytoplasm</location>
    </subcellularLocation>
</comment>
<dbReference type="Gene3D" id="3.50.50.60">
    <property type="entry name" value="FAD/NAD(P)-binding domain"/>
    <property type="match status" value="1"/>
</dbReference>
<dbReference type="EC" id="2.1.1.61" evidence="10"/>
<dbReference type="Gene3D" id="3.30.9.10">
    <property type="entry name" value="D-Amino Acid Oxidase, subunit A, domain 2"/>
    <property type="match status" value="1"/>
</dbReference>
<feature type="domain" description="MnmC-like methyltransferase" evidence="12">
    <location>
        <begin position="115"/>
        <end position="224"/>
    </location>
</feature>
<keyword evidence="3 10" id="KW-0285">Flavoprotein</keyword>
<dbReference type="InterPro" id="IPR023032">
    <property type="entry name" value="tRNA_MAMT_biosynth_bifunc_MnmC"/>
</dbReference>
<dbReference type="InterPro" id="IPR006076">
    <property type="entry name" value="FAD-dep_OxRdtase"/>
</dbReference>
<keyword evidence="14" id="KW-1185">Reference proteome</keyword>
<feature type="region of interest" description="FAD-dependent cmnm(5)s(2)U34 oxidoreductase" evidence="10">
    <location>
        <begin position="276"/>
        <end position="677"/>
    </location>
</feature>
<evidence type="ECO:0000259" key="12">
    <source>
        <dbReference type="Pfam" id="PF05430"/>
    </source>
</evidence>
<feature type="domain" description="FAD dependent oxidoreductase" evidence="11">
    <location>
        <begin position="274"/>
        <end position="645"/>
    </location>
</feature>
<keyword evidence="4 10" id="KW-0808">Transferase</keyword>
<keyword evidence="1 10" id="KW-0963">Cytoplasm</keyword>
<dbReference type="InterPro" id="IPR029063">
    <property type="entry name" value="SAM-dependent_MTases_sf"/>
</dbReference>
<keyword evidence="6 10" id="KW-0819">tRNA processing</keyword>
<keyword evidence="5 10" id="KW-0949">S-adenosyl-L-methionine</keyword>
<comment type="cofactor">
    <cofactor evidence="10">
        <name>FAD</name>
        <dbReference type="ChEBI" id="CHEBI:57692"/>
    </cofactor>
</comment>
<dbReference type="InterPro" id="IPR017610">
    <property type="entry name" value="tRNA_S-uridine_synth_MnmC_C"/>
</dbReference>
<organism evidence="13 14">
    <name type="scientific">Thalassotalea fonticola</name>
    <dbReference type="NCBI Taxonomy" id="3065649"/>
    <lineage>
        <taxon>Bacteria</taxon>
        <taxon>Pseudomonadati</taxon>
        <taxon>Pseudomonadota</taxon>
        <taxon>Gammaproteobacteria</taxon>
        <taxon>Alteromonadales</taxon>
        <taxon>Colwelliaceae</taxon>
        <taxon>Thalassotalea</taxon>
    </lineage>
</organism>
<evidence type="ECO:0000259" key="11">
    <source>
        <dbReference type="Pfam" id="PF01266"/>
    </source>
</evidence>
<evidence type="ECO:0000256" key="10">
    <source>
        <dbReference type="HAMAP-Rule" id="MF_01102"/>
    </source>
</evidence>
<dbReference type="Pfam" id="PF05430">
    <property type="entry name" value="Methyltransf_30"/>
    <property type="match status" value="1"/>
</dbReference>
<comment type="catalytic activity">
    <reaction evidence="10">
        <text>5-aminomethyl-2-thiouridine(34) in tRNA + S-adenosyl-L-methionine = 5-methylaminomethyl-2-thiouridine(34) in tRNA + S-adenosyl-L-homocysteine + H(+)</text>
        <dbReference type="Rhea" id="RHEA:19569"/>
        <dbReference type="Rhea" id="RHEA-COMP:10195"/>
        <dbReference type="Rhea" id="RHEA-COMP:10197"/>
        <dbReference type="ChEBI" id="CHEBI:15378"/>
        <dbReference type="ChEBI" id="CHEBI:57856"/>
        <dbReference type="ChEBI" id="CHEBI:59789"/>
        <dbReference type="ChEBI" id="CHEBI:74454"/>
        <dbReference type="ChEBI" id="CHEBI:74455"/>
        <dbReference type="EC" id="2.1.1.61"/>
    </reaction>
</comment>
<dbReference type="PANTHER" id="PTHR13847:SF283">
    <property type="entry name" value="TRNA 5-METHYLAMINOMETHYL-2-THIOURIDINE BIOSYNTHESIS BIFUNCTIONAL PROTEIN MNMC"/>
    <property type="match status" value="1"/>
</dbReference>
<comment type="function">
    <text evidence="10">Catalyzes the last two steps in the biosynthesis of 5-methylaminomethyl-2-thiouridine (mnm(5)s(2)U) at the wobble position (U34) in tRNA. Catalyzes the FAD-dependent demodification of cmnm(5)s(2)U34 to nm(5)s(2)U34, followed by the transfer of a methyl group from S-adenosyl-L-methionine to nm(5)s(2)U34, to form mnm(5)s(2)U34.</text>
</comment>
<dbReference type="RefSeq" id="WP_348396373.1">
    <property type="nucleotide sequence ID" value="NZ_CP136600.1"/>
</dbReference>
<keyword evidence="9 10" id="KW-0511">Multifunctional enzyme</keyword>
<dbReference type="NCBIfam" id="NF033855">
    <property type="entry name" value="tRNA_MNMC2"/>
    <property type="match status" value="1"/>
</dbReference>
<evidence type="ECO:0000256" key="9">
    <source>
        <dbReference type="ARBA" id="ARBA00023268"/>
    </source>
</evidence>
<sequence>MVQIKTANVIFTEDGAPFSQEFDDIYFDSNQGCSQSVQVFIEANNIPQVWHTYGEETFVIAETGFGTGLNFFLTLERFINFKQQTGSPLKLHFISTEKYPLSKSDLASALALWPEHAKYSNELLSQYNLNEQLQTFSFTNIEVELTVIFSDSAKAFASLEVEHKGLVDCFYLDGFSPVKNPDMWNKGLFLQLARIAKKRATLATFTVAGVVRRGLEEVGFKVRKIEHEEASQASSEKRAEKSQSLTATFIGLRKGKPLTGFKVRGKVESSKHATIIGGGLASACTALALAKKGIQVTLLCKDEQLAQGASSNAIGAVYPLLHQNKDPLSDFYQQGFERSMILYQELLTQGYQFSHGFNGLIEVSYKNALVKRQTLFCQKEAWPVDLIHGITAQQVNEISGIEVNHPGLYMPRAGWVCPPELVNAIVQAAVDTGKVKVKTNRKFVAVEALDNDRWLLTTQKGKKQEQKQVQNLILCSGADSLAIDALNDMPLSIVRGQVSQMKTNEKINNLKTVLCHKGYLTPVNDNVHCIGATFDKDDSDLSSRTIDDTYNIEMLERCLGDIGQWTSEDVQASKARLRCCTPDHLPLVGRLPDVELHKQYYAHLRKDKNWHYTQAAPLKNGLYVLTGLGARGLCSAPLLADILAAEICNLDYPVNEEMLFNLSPNRFVIRDLIKSKN</sequence>
<dbReference type="Pfam" id="PF01266">
    <property type="entry name" value="DAO"/>
    <property type="match status" value="1"/>
</dbReference>
<evidence type="ECO:0000256" key="3">
    <source>
        <dbReference type="ARBA" id="ARBA00022630"/>
    </source>
</evidence>
<comment type="similarity">
    <text evidence="10">In the C-terminal section; belongs to the DAO family.</text>
</comment>
<protein>
    <recommendedName>
        <fullName evidence="10">tRNA 5-methylaminomethyl-2-thiouridine biosynthesis bifunctional protein MnmC</fullName>
        <shortName evidence="10">tRNA mnm(5)s(2)U biosynthesis bifunctional protein</shortName>
    </recommendedName>
    <domain>
        <recommendedName>
            <fullName evidence="10">tRNA (mnm(5)s(2)U34)-methyltransferase</fullName>
            <ecNumber evidence="10">2.1.1.61</ecNumber>
        </recommendedName>
    </domain>
    <domain>
        <recommendedName>
            <fullName evidence="10">FAD-dependent cmnm(5)s(2)U34 oxidoreductase</fullName>
            <ecNumber evidence="10">1.5.-.-</ecNumber>
        </recommendedName>
    </domain>
</protein>
<evidence type="ECO:0000256" key="1">
    <source>
        <dbReference type="ARBA" id="ARBA00022490"/>
    </source>
</evidence>